<comment type="caution">
    <text evidence="6">The sequence shown here is derived from an EMBL/GenBank/DDBJ whole genome shotgun (WGS) entry which is preliminary data.</text>
</comment>
<dbReference type="PANTHER" id="PTHR42759">
    <property type="entry name" value="MOXR FAMILY PROTEIN"/>
    <property type="match status" value="1"/>
</dbReference>
<dbReference type="GO" id="GO:0016887">
    <property type="term" value="F:ATP hydrolysis activity"/>
    <property type="evidence" value="ECO:0007669"/>
    <property type="project" value="InterPro"/>
</dbReference>
<evidence type="ECO:0000256" key="1">
    <source>
        <dbReference type="ARBA" id="ARBA00022741"/>
    </source>
</evidence>
<sequence length="330" mass="36334">MNLLNSFALSHAQTTELLERLVNRVDQVVIGKRHEIELILIAMLQGGHVLLEDIPGVGKTTLVRAIAASLGSSFGRIQFTPDVMPSDVTGVAVYHPHSGDFEFRPGPVLSNIVLADEINRAAPRTQSALLEAMEERRVTVDGVTYNLPKPFLLLATQNPLQFEGTYRLPEAQMDRFLMRISLGYPQPEQEMDMLGRHQAGSLLEEMKPVLLAEEMAGMQRRVRTVLVDDTIKRYLVSVADLSRRHPKTSLGISPRGTLAWMGAAQAHAYYQGRMYVIPDDVKAVAAAVLAHRVVLSPESKLSGLSGEEMVHEWLGRTPVPMSPSAAKVSS</sequence>
<reference evidence="6 7" key="1">
    <citation type="submission" date="2018-12" db="EMBL/GenBank/DDBJ databases">
        <authorList>
            <person name="Sun L."/>
            <person name="Chen Z."/>
        </authorList>
    </citation>
    <scope>NUCLEOTIDE SEQUENCE [LARGE SCALE GENOMIC DNA]</scope>
    <source>
        <strain evidence="6 7">3-5-3</strain>
    </source>
</reference>
<dbReference type="SUPFAM" id="SSF52540">
    <property type="entry name" value="P-loop containing nucleoside triphosphate hydrolases"/>
    <property type="match status" value="1"/>
</dbReference>
<evidence type="ECO:0000259" key="5">
    <source>
        <dbReference type="Pfam" id="PF17863"/>
    </source>
</evidence>
<dbReference type="Gene3D" id="3.40.50.300">
    <property type="entry name" value="P-loop containing nucleotide triphosphate hydrolases"/>
    <property type="match status" value="1"/>
</dbReference>
<dbReference type="Pfam" id="PF07726">
    <property type="entry name" value="AAA_3"/>
    <property type="match status" value="1"/>
</dbReference>
<evidence type="ECO:0000256" key="2">
    <source>
        <dbReference type="ARBA" id="ARBA00022840"/>
    </source>
</evidence>
<dbReference type="PIRSF" id="PIRSF002849">
    <property type="entry name" value="AAA_ATPase_chaperone_MoxR_prd"/>
    <property type="match status" value="1"/>
</dbReference>
<comment type="similarity">
    <text evidence="3">Belongs to the MoxR family.</text>
</comment>
<organism evidence="6 7">
    <name type="scientific">Paenibacillus zeisoli</name>
    <dbReference type="NCBI Taxonomy" id="2496267"/>
    <lineage>
        <taxon>Bacteria</taxon>
        <taxon>Bacillati</taxon>
        <taxon>Bacillota</taxon>
        <taxon>Bacilli</taxon>
        <taxon>Bacillales</taxon>
        <taxon>Paenibacillaceae</taxon>
        <taxon>Paenibacillus</taxon>
    </lineage>
</organism>
<dbReference type="Proteomes" id="UP000272464">
    <property type="component" value="Unassembled WGS sequence"/>
</dbReference>
<dbReference type="InterPro" id="IPR011703">
    <property type="entry name" value="ATPase_AAA-3"/>
</dbReference>
<dbReference type="InterPro" id="IPR041628">
    <property type="entry name" value="ChlI/MoxR_AAA_lid"/>
</dbReference>
<dbReference type="RefSeq" id="WP_127201118.1">
    <property type="nucleotide sequence ID" value="NZ_RZNX01000017.1"/>
</dbReference>
<dbReference type="Gene3D" id="1.10.8.80">
    <property type="entry name" value="Magnesium chelatase subunit I, C-Terminal domain"/>
    <property type="match status" value="1"/>
</dbReference>
<dbReference type="CDD" id="cd00009">
    <property type="entry name" value="AAA"/>
    <property type="match status" value="1"/>
</dbReference>
<feature type="domain" description="ATPase AAA-3" evidence="4">
    <location>
        <begin position="48"/>
        <end position="178"/>
    </location>
</feature>
<dbReference type="OrthoDB" id="9808397at2"/>
<dbReference type="AlphaFoldDB" id="A0A3S1JKS1"/>
<keyword evidence="7" id="KW-1185">Reference proteome</keyword>
<accession>A0A3S1JKS1</accession>
<keyword evidence="2" id="KW-0067">ATP-binding</keyword>
<evidence type="ECO:0000259" key="4">
    <source>
        <dbReference type="Pfam" id="PF07726"/>
    </source>
</evidence>
<protein>
    <submittedName>
        <fullName evidence="6">MoxR family ATPase</fullName>
    </submittedName>
</protein>
<evidence type="ECO:0000256" key="3">
    <source>
        <dbReference type="ARBA" id="ARBA00061607"/>
    </source>
</evidence>
<gene>
    <name evidence="6" type="ORF">EJP77_20470</name>
</gene>
<feature type="domain" description="ChlI/MoxR AAA lid" evidence="5">
    <location>
        <begin position="242"/>
        <end position="311"/>
    </location>
</feature>
<dbReference type="Pfam" id="PF17863">
    <property type="entry name" value="AAA_lid_2"/>
    <property type="match status" value="1"/>
</dbReference>
<evidence type="ECO:0000313" key="6">
    <source>
        <dbReference type="EMBL" id="RUT27689.1"/>
    </source>
</evidence>
<dbReference type="FunFam" id="3.40.50.300:FF:000640">
    <property type="entry name" value="MoxR family ATPase"/>
    <property type="match status" value="1"/>
</dbReference>
<dbReference type="InterPro" id="IPR050764">
    <property type="entry name" value="CbbQ/NirQ/NorQ/GpvN"/>
</dbReference>
<dbReference type="EMBL" id="RZNX01000017">
    <property type="protein sequence ID" value="RUT27689.1"/>
    <property type="molecule type" value="Genomic_DNA"/>
</dbReference>
<name>A0A3S1JKS1_9BACL</name>
<keyword evidence="1" id="KW-0547">Nucleotide-binding</keyword>
<evidence type="ECO:0000313" key="7">
    <source>
        <dbReference type="Proteomes" id="UP000272464"/>
    </source>
</evidence>
<dbReference type="PANTHER" id="PTHR42759:SF5">
    <property type="entry name" value="METHANOL DEHYDROGENASE REGULATOR"/>
    <property type="match status" value="1"/>
</dbReference>
<dbReference type="InterPro" id="IPR027417">
    <property type="entry name" value="P-loop_NTPase"/>
</dbReference>
<dbReference type="GO" id="GO:0005524">
    <property type="term" value="F:ATP binding"/>
    <property type="evidence" value="ECO:0007669"/>
    <property type="project" value="UniProtKB-KW"/>
</dbReference>
<proteinExistence type="inferred from homology"/>